<dbReference type="GO" id="GO:0004721">
    <property type="term" value="F:phosphoprotein phosphatase activity"/>
    <property type="evidence" value="ECO:0007669"/>
    <property type="project" value="UniProtKB-KW"/>
</dbReference>
<dbReference type="InterPro" id="IPR003594">
    <property type="entry name" value="HATPase_dom"/>
</dbReference>
<evidence type="ECO:0000256" key="10">
    <source>
        <dbReference type="ARBA" id="ARBA00022741"/>
    </source>
</evidence>
<dbReference type="InterPro" id="IPR036890">
    <property type="entry name" value="HATPase_C_sf"/>
</dbReference>
<reference evidence="26 28" key="1">
    <citation type="submission" date="2023-07" db="EMBL/GenBank/DDBJ databases">
        <title>Sorghum-associated microbial communities from plants grown in Nebraska, USA.</title>
        <authorList>
            <person name="Schachtman D."/>
        </authorList>
    </citation>
    <scope>NUCLEOTIDE SEQUENCE</scope>
    <source>
        <strain evidence="26">DS1006</strain>
        <strain evidence="27 28">DS1016</strain>
    </source>
</reference>
<keyword evidence="13" id="KW-0067">ATP-binding</keyword>
<dbReference type="RefSeq" id="WP_306964459.1">
    <property type="nucleotide sequence ID" value="NZ_JAUSRG010000025.1"/>
</dbReference>
<keyword evidence="16 23" id="KW-1133">Transmembrane helix</keyword>
<dbReference type="InterPro" id="IPR050980">
    <property type="entry name" value="2C_sensor_his_kinase"/>
</dbReference>
<dbReference type="Proteomes" id="UP001242995">
    <property type="component" value="Unassembled WGS sequence"/>
</dbReference>
<comment type="subcellular location">
    <subcellularLocation>
        <location evidence="4">Cell membrane</location>
        <topology evidence="4">Multi-pass membrane protein</topology>
    </subcellularLocation>
</comment>
<dbReference type="PROSITE" id="PS50885">
    <property type="entry name" value="HAMP"/>
    <property type="match status" value="1"/>
</dbReference>
<keyword evidence="6" id="KW-1003">Cell membrane</keyword>
<evidence type="ECO:0000256" key="15">
    <source>
        <dbReference type="ARBA" id="ARBA00022912"/>
    </source>
</evidence>
<evidence type="ECO:0000313" key="28">
    <source>
        <dbReference type="Proteomes" id="UP001230951"/>
    </source>
</evidence>
<dbReference type="Gene3D" id="6.10.340.10">
    <property type="match status" value="1"/>
</dbReference>
<dbReference type="InterPro" id="IPR003661">
    <property type="entry name" value="HisK_dim/P_dom"/>
</dbReference>
<keyword evidence="18" id="KW-0346">Stress response</keyword>
<evidence type="ECO:0000256" key="9">
    <source>
        <dbReference type="ARBA" id="ARBA00022692"/>
    </source>
</evidence>
<organism evidence="26 29">
    <name type="scientific">Arthrobacter bambusae</name>
    <dbReference type="NCBI Taxonomy" id="1338426"/>
    <lineage>
        <taxon>Bacteria</taxon>
        <taxon>Bacillati</taxon>
        <taxon>Actinomycetota</taxon>
        <taxon>Actinomycetes</taxon>
        <taxon>Micrococcales</taxon>
        <taxon>Micrococcaceae</taxon>
        <taxon>Arthrobacter</taxon>
    </lineage>
</organism>
<evidence type="ECO:0000313" key="29">
    <source>
        <dbReference type="Proteomes" id="UP001242995"/>
    </source>
</evidence>
<proteinExistence type="predicted"/>
<evidence type="ECO:0000256" key="5">
    <source>
        <dbReference type="ARBA" id="ARBA00012438"/>
    </source>
</evidence>
<dbReference type="Proteomes" id="UP001230951">
    <property type="component" value="Unassembled WGS sequence"/>
</dbReference>
<dbReference type="SUPFAM" id="SSF55874">
    <property type="entry name" value="ATPase domain of HSP90 chaperone/DNA topoisomerase II/histidine kinase"/>
    <property type="match status" value="1"/>
</dbReference>
<evidence type="ECO:0000256" key="22">
    <source>
        <dbReference type="ARBA" id="ARBA00041776"/>
    </source>
</evidence>
<evidence type="ECO:0000259" key="25">
    <source>
        <dbReference type="PROSITE" id="PS50885"/>
    </source>
</evidence>
<evidence type="ECO:0000256" key="1">
    <source>
        <dbReference type="ARBA" id="ARBA00000085"/>
    </source>
</evidence>
<evidence type="ECO:0000256" key="2">
    <source>
        <dbReference type="ARBA" id="ARBA00001936"/>
    </source>
</evidence>
<dbReference type="SUPFAM" id="SSF47384">
    <property type="entry name" value="Homodimeric domain of signal transducing histidine kinase"/>
    <property type="match status" value="1"/>
</dbReference>
<evidence type="ECO:0000256" key="12">
    <source>
        <dbReference type="ARBA" id="ARBA00022801"/>
    </source>
</evidence>
<keyword evidence="28" id="KW-1185">Reference proteome</keyword>
<keyword evidence="20" id="KW-0464">Manganese</keyword>
<dbReference type="GO" id="GO:0005886">
    <property type="term" value="C:plasma membrane"/>
    <property type="evidence" value="ECO:0007669"/>
    <property type="project" value="UniProtKB-SubCell"/>
</dbReference>
<sequence>MRRWFGTLAGRTTAVIAAVATVAVVLAGLLAAQLVNATAVDEAKKYLAVEADSLSKQSSLGSLQDLRTDLLTHGARLAQISTDGRVTGGGARLVDAKTVAEVLTGKSVSTSVNGPQNTVVLEARPLAAGGGVVLAQPVSEIRAAAAPLLSRMLIALAVCLVFAIVAGGLLAQWLSRPLVRTAHSAHRLAAGERSVAVAPGGPAEVVEVSQALAALDAALRTSEGRQREFLLSISHEIRTPLTALRGYAEALADGVVSGDDVGGVGRTLVAETNRLDRFVRDLLELARLESDDFRVELQPVDASLILRESWQAWQAVCVQKGIAGRLELPSGPLPVRSDGQRLRQVVDGLLENALRVTPESAPVVLAAYLSGNGLTVEVRDGGPGLTEADASVAFERGALFARYSGERPVGSGLGLSIAARIVQRMGGRISVRAAREGGAAFVVELPGIPAGPRQT</sequence>
<comment type="cofactor">
    <cofactor evidence="2">
        <name>Mn(2+)</name>
        <dbReference type="ChEBI" id="CHEBI:29035"/>
    </cofactor>
</comment>
<dbReference type="InterPro" id="IPR036097">
    <property type="entry name" value="HisK_dim/P_sf"/>
</dbReference>
<keyword evidence="14" id="KW-0460">Magnesium</keyword>
<evidence type="ECO:0000313" key="27">
    <source>
        <dbReference type="EMBL" id="MDQ0183055.1"/>
    </source>
</evidence>
<keyword evidence="8 26" id="KW-0808">Transferase</keyword>
<dbReference type="InterPro" id="IPR003660">
    <property type="entry name" value="HAMP_dom"/>
</dbReference>
<dbReference type="PANTHER" id="PTHR44936">
    <property type="entry name" value="SENSOR PROTEIN CREC"/>
    <property type="match status" value="1"/>
</dbReference>
<dbReference type="EMBL" id="JAUSTF010000019">
    <property type="protein sequence ID" value="MDQ0183055.1"/>
    <property type="molecule type" value="Genomic_DNA"/>
</dbReference>
<dbReference type="Gene3D" id="1.10.287.130">
    <property type="match status" value="1"/>
</dbReference>
<evidence type="ECO:0000256" key="7">
    <source>
        <dbReference type="ARBA" id="ARBA00022553"/>
    </source>
</evidence>
<keyword evidence="12" id="KW-0378">Hydrolase</keyword>
<keyword evidence="9 23" id="KW-0812">Transmembrane</keyword>
<evidence type="ECO:0000256" key="13">
    <source>
        <dbReference type="ARBA" id="ARBA00022840"/>
    </source>
</evidence>
<dbReference type="GO" id="GO:0000155">
    <property type="term" value="F:phosphorelay sensor kinase activity"/>
    <property type="evidence" value="ECO:0007669"/>
    <property type="project" value="InterPro"/>
</dbReference>
<protein>
    <recommendedName>
        <fullName evidence="21">Signal transduction histidine-protein kinase/phosphatase MprB</fullName>
        <ecNumber evidence="5">2.7.13.3</ecNumber>
    </recommendedName>
    <alternativeName>
        <fullName evidence="22">Mycobacterial persistence regulator B</fullName>
    </alternativeName>
</protein>
<dbReference type="Gene3D" id="3.30.565.10">
    <property type="entry name" value="Histidine kinase-like ATPase, C-terminal domain"/>
    <property type="match status" value="1"/>
</dbReference>
<evidence type="ECO:0000256" key="20">
    <source>
        <dbReference type="ARBA" id="ARBA00023211"/>
    </source>
</evidence>
<dbReference type="InterPro" id="IPR005467">
    <property type="entry name" value="His_kinase_dom"/>
</dbReference>
<feature type="transmembrane region" description="Helical" evidence="23">
    <location>
        <begin position="152"/>
        <end position="174"/>
    </location>
</feature>
<dbReference type="PANTHER" id="PTHR44936:SF9">
    <property type="entry name" value="SENSOR PROTEIN CREC"/>
    <property type="match status" value="1"/>
</dbReference>
<comment type="caution">
    <text evidence="26">The sequence shown here is derived from an EMBL/GenBank/DDBJ whole genome shotgun (WGS) entry which is preliminary data.</text>
</comment>
<dbReference type="Pfam" id="PF02518">
    <property type="entry name" value="HATPase_c"/>
    <property type="match status" value="1"/>
</dbReference>
<evidence type="ECO:0000256" key="23">
    <source>
        <dbReference type="SAM" id="Phobius"/>
    </source>
</evidence>
<evidence type="ECO:0000256" key="17">
    <source>
        <dbReference type="ARBA" id="ARBA00023012"/>
    </source>
</evidence>
<dbReference type="CDD" id="cd00082">
    <property type="entry name" value="HisKA"/>
    <property type="match status" value="1"/>
</dbReference>
<dbReference type="Pfam" id="PF00512">
    <property type="entry name" value="HisKA"/>
    <property type="match status" value="1"/>
</dbReference>
<dbReference type="InterPro" id="IPR004358">
    <property type="entry name" value="Sig_transdc_His_kin-like_C"/>
</dbReference>
<keyword evidence="11 26" id="KW-0418">Kinase</keyword>
<keyword evidence="17" id="KW-0902">Two-component regulatory system</keyword>
<dbReference type="CDD" id="cd00075">
    <property type="entry name" value="HATPase"/>
    <property type="match status" value="1"/>
</dbReference>
<gene>
    <name evidence="26" type="ORF">J2S90_004690</name>
    <name evidence="27" type="ORF">J2S93_004514</name>
</gene>
<keyword evidence="15" id="KW-0904">Protein phosphatase</keyword>
<evidence type="ECO:0000256" key="6">
    <source>
        <dbReference type="ARBA" id="ARBA00022475"/>
    </source>
</evidence>
<evidence type="ECO:0000313" key="26">
    <source>
        <dbReference type="EMBL" id="MDP9907695.1"/>
    </source>
</evidence>
<accession>A0AAW8DMW1</accession>
<dbReference type="Pfam" id="PF00672">
    <property type="entry name" value="HAMP"/>
    <property type="match status" value="1"/>
</dbReference>
<evidence type="ECO:0000256" key="19">
    <source>
        <dbReference type="ARBA" id="ARBA00023026"/>
    </source>
</evidence>
<keyword evidence="10" id="KW-0547">Nucleotide-binding</keyword>
<evidence type="ECO:0000256" key="14">
    <source>
        <dbReference type="ARBA" id="ARBA00022842"/>
    </source>
</evidence>
<dbReference type="EMBL" id="JAUSRG010000025">
    <property type="protein sequence ID" value="MDP9907695.1"/>
    <property type="molecule type" value="Genomic_DNA"/>
</dbReference>
<dbReference type="EC" id="2.7.13.3" evidence="5"/>
<keyword evidence="23" id="KW-0472">Membrane</keyword>
<keyword evidence="7" id="KW-0597">Phosphoprotein</keyword>
<dbReference type="PROSITE" id="PS50109">
    <property type="entry name" value="HIS_KIN"/>
    <property type="match status" value="1"/>
</dbReference>
<dbReference type="SMART" id="SM00388">
    <property type="entry name" value="HisKA"/>
    <property type="match status" value="1"/>
</dbReference>
<evidence type="ECO:0000259" key="24">
    <source>
        <dbReference type="PROSITE" id="PS50109"/>
    </source>
</evidence>
<dbReference type="FunFam" id="1.10.287.130:FF:000001">
    <property type="entry name" value="Two-component sensor histidine kinase"/>
    <property type="match status" value="1"/>
</dbReference>
<evidence type="ECO:0000256" key="11">
    <source>
        <dbReference type="ARBA" id="ARBA00022777"/>
    </source>
</evidence>
<evidence type="ECO:0000256" key="18">
    <source>
        <dbReference type="ARBA" id="ARBA00023016"/>
    </source>
</evidence>
<dbReference type="AlphaFoldDB" id="A0AAW8DMW1"/>
<evidence type="ECO:0000256" key="16">
    <source>
        <dbReference type="ARBA" id="ARBA00022989"/>
    </source>
</evidence>
<evidence type="ECO:0000256" key="3">
    <source>
        <dbReference type="ARBA" id="ARBA00001946"/>
    </source>
</evidence>
<feature type="domain" description="HAMP" evidence="25">
    <location>
        <begin position="172"/>
        <end position="224"/>
    </location>
</feature>
<dbReference type="GO" id="GO:0005524">
    <property type="term" value="F:ATP binding"/>
    <property type="evidence" value="ECO:0007669"/>
    <property type="project" value="UniProtKB-KW"/>
</dbReference>
<feature type="domain" description="Histidine kinase" evidence="24">
    <location>
        <begin position="232"/>
        <end position="449"/>
    </location>
</feature>
<name>A0AAW8DMW1_9MICC</name>
<comment type="catalytic activity">
    <reaction evidence="1">
        <text>ATP + protein L-histidine = ADP + protein N-phospho-L-histidine.</text>
        <dbReference type="EC" id="2.7.13.3"/>
    </reaction>
</comment>
<evidence type="ECO:0000256" key="21">
    <source>
        <dbReference type="ARBA" id="ARBA00040454"/>
    </source>
</evidence>
<dbReference type="PRINTS" id="PR00344">
    <property type="entry name" value="BCTRLSENSOR"/>
</dbReference>
<dbReference type="SMART" id="SM00387">
    <property type="entry name" value="HATPase_c"/>
    <property type="match status" value="1"/>
</dbReference>
<evidence type="ECO:0000256" key="8">
    <source>
        <dbReference type="ARBA" id="ARBA00022679"/>
    </source>
</evidence>
<comment type="cofactor">
    <cofactor evidence="3">
        <name>Mg(2+)</name>
        <dbReference type="ChEBI" id="CHEBI:18420"/>
    </cofactor>
</comment>
<evidence type="ECO:0000256" key="4">
    <source>
        <dbReference type="ARBA" id="ARBA00004651"/>
    </source>
</evidence>
<keyword evidence="19" id="KW-0843">Virulence</keyword>